<dbReference type="HOGENOM" id="CLU_825029_0_0_1"/>
<sequence>MRANNIIVQEEPKQNAIVGFYNTLKSLIKCECFKQQAGFQFNRFMPVTYNQKPIAIPKQSLQHMGRKTLVIDLDETLVHSSFNYISDPDFILKIKVMNANYTIYVRIRPGAEEFLIKMAEFYEIFIFTASICEYANPVIDRIDQKGVCALRLFRPNCSILNGVFVKDLSKLQRSINNIIIIDNTHTSFSLQPKNAIHIKNYFDDPSDTELLDLIPFLQLLSTFDDVRPVGEYWKQYIRSEKIRYTRNGESYVYDRNRNESYDEVDPINQTIDQAKDDQTLLGKQQLKLQTNFAIDYDEVNDITENDEEIQFRNEQGINSPNLNKQHFNEMDQSDQNL</sequence>
<dbReference type="PANTHER" id="PTHR12210">
    <property type="entry name" value="DULLARD PROTEIN PHOSPHATASE"/>
    <property type="match status" value="1"/>
</dbReference>
<dbReference type="OrthoDB" id="277011at2759"/>
<dbReference type="NCBIfam" id="TIGR02251">
    <property type="entry name" value="HIF-SF_euk"/>
    <property type="match status" value="1"/>
</dbReference>
<dbReference type="InterPro" id="IPR004274">
    <property type="entry name" value="FCP1_dom"/>
</dbReference>
<dbReference type="InParanoid" id="A0CSK3"/>
<protein>
    <recommendedName>
        <fullName evidence="2">FCP1 homology domain-containing protein</fullName>
    </recommendedName>
</protein>
<feature type="region of interest" description="Disordered" evidence="1">
    <location>
        <begin position="314"/>
        <end position="337"/>
    </location>
</feature>
<dbReference type="FunFam" id="3.40.50.1000:FF:000093">
    <property type="entry name" value="NLI interacting factor-like phosphatase family protein"/>
    <property type="match status" value="1"/>
</dbReference>
<name>A0CSK3_PARTE</name>
<evidence type="ECO:0000256" key="1">
    <source>
        <dbReference type="SAM" id="MobiDB-lite"/>
    </source>
</evidence>
<dbReference type="RefSeq" id="XP_001441167.1">
    <property type="nucleotide sequence ID" value="XM_001441130.1"/>
</dbReference>
<feature type="compositionally biased region" description="Polar residues" evidence="1">
    <location>
        <begin position="314"/>
        <end position="325"/>
    </location>
</feature>
<dbReference type="Pfam" id="PF03031">
    <property type="entry name" value="NIF"/>
    <property type="match status" value="1"/>
</dbReference>
<reference evidence="3 4" key="1">
    <citation type="journal article" date="2006" name="Nature">
        <title>Global trends of whole-genome duplications revealed by the ciliate Paramecium tetraurelia.</title>
        <authorList>
            <consortium name="Genoscope"/>
            <person name="Aury J.-M."/>
            <person name="Jaillon O."/>
            <person name="Duret L."/>
            <person name="Noel B."/>
            <person name="Jubin C."/>
            <person name="Porcel B.M."/>
            <person name="Segurens B."/>
            <person name="Daubin V."/>
            <person name="Anthouard V."/>
            <person name="Aiach N."/>
            <person name="Arnaiz O."/>
            <person name="Billaut A."/>
            <person name="Beisson J."/>
            <person name="Blanc I."/>
            <person name="Bouhouche K."/>
            <person name="Camara F."/>
            <person name="Duharcourt S."/>
            <person name="Guigo R."/>
            <person name="Gogendeau D."/>
            <person name="Katinka M."/>
            <person name="Keller A.-M."/>
            <person name="Kissmehl R."/>
            <person name="Klotz C."/>
            <person name="Koll F."/>
            <person name="Le Moue A."/>
            <person name="Lepere C."/>
            <person name="Malinsky S."/>
            <person name="Nowacki M."/>
            <person name="Nowak J.K."/>
            <person name="Plattner H."/>
            <person name="Poulain J."/>
            <person name="Ruiz F."/>
            <person name="Serrano V."/>
            <person name="Zagulski M."/>
            <person name="Dessen P."/>
            <person name="Betermier M."/>
            <person name="Weissenbach J."/>
            <person name="Scarpelli C."/>
            <person name="Schachter V."/>
            <person name="Sperling L."/>
            <person name="Meyer E."/>
            <person name="Cohen J."/>
            <person name="Wincker P."/>
        </authorList>
    </citation>
    <scope>NUCLEOTIDE SEQUENCE [LARGE SCALE GENOMIC DNA]</scope>
    <source>
        <strain evidence="3 4">Stock d4-2</strain>
    </source>
</reference>
<proteinExistence type="predicted"/>
<dbReference type="InterPro" id="IPR011948">
    <property type="entry name" value="Dullard_phosphatase"/>
</dbReference>
<dbReference type="AlphaFoldDB" id="A0CSK3"/>
<evidence type="ECO:0000313" key="4">
    <source>
        <dbReference type="Proteomes" id="UP000000600"/>
    </source>
</evidence>
<dbReference type="KEGG" id="ptm:GSPATT00010042001"/>
<dbReference type="GO" id="GO:0004721">
    <property type="term" value="F:phosphoprotein phosphatase activity"/>
    <property type="evidence" value="ECO:0000318"/>
    <property type="project" value="GO_Central"/>
</dbReference>
<dbReference type="InterPro" id="IPR023214">
    <property type="entry name" value="HAD_sf"/>
</dbReference>
<dbReference type="InterPro" id="IPR036412">
    <property type="entry name" value="HAD-like_sf"/>
</dbReference>
<dbReference type="SMART" id="SM00577">
    <property type="entry name" value="CPDc"/>
    <property type="match status" value="1"/>
</dbReference>
<evidence type="ECO:0000313" key="3">
    <source>
        <dbReference type="EMBL" id="CAK73770.1"/>
    </source>
</evidence>
<dbReference type="Gene3D" id="3.40.50.1000">
    <property type="entry name" value="HAD superfamily/HAD-like"/>
    <property type="match status" value="1"/>
</dbReference>
<dbReference type="EMBL" id="CT868163">
    <property type="protein sequence ID" value="CAK73770.1"/>
    <property type="molecule type" value="Genomic_DNA"/>
</dbReference>
<dbReference type="PROSITE" id="PS50969">
    <property type="entry name" value="FCP1"/>
    <property type="match status" value="1"/>
</dbReference>
<dbReference type="GeneID" id="5026952"/>
<gene>
    <name evidence="3" type="ORF">GSPATT00010042001</name>
</gene>
<evidence type="ECO:0000259" key="2">
    <source>
        <dbReference type="PROSITE" id="PS50969"/>
    </source>
</evidence>
<dbReference type="eggNOG" id="KOG1605">
    <property type="taxonomic scope" value="Eukaryota"/>
</dbReference>
<feature type="domain" description="FCP1 homology" evidence="2">
    <location>
        <begin position="62"/>
        <end position="220"/>
    </location>
</feature>
<dbReference type="InterPro" id="IPR050365">
    <property type="entry name" value="TIM50"/>
</dbReference>
<dbReference type="CDD" id="cd07521">
    <property type="entry name" value="HAD_FCP1-like"/>
    <property type="match status" value="1"/>
</dbReference>
<dbReference type="SUPFAM" id="SSF56784">
    <property type="entry name" value="HAD-like"/>
    <property type="match status" value="1"/>
</dbReference>
<dbReference type="Proteomes" id="UP000000600">
    <property type="component" value="Unassembled WGS sequence"/>
</dbReference>
<dbReference type="STRING" id="5888.A0CSK3"/>
<keyword evidence="4" id="KW-1185">Reference proteome</keyword>
<organism evidence="3 4">
    <name type="scientific">Paramecium tetraurelia</name>
    <dbReference type="NCBI Taxonomy" id="5888"/>
    <lineage>
        <taxon>Eukaryota</taxon>
        <taxon>Sar</taxon>
        <taxon>Alveolata</taxon>
        <taxon>Ciliophora</taxon>
        <taxon>Intramacronucleata</taxon>
        <taxon>Oligohymenophorea</taxon>
        <taxon>Peniculida</taxon>
        <taxon>Parameciidae</taxon>
        <taxon>Paramecium</taxon>
    </lineage>
</organism>
<accession>A0CSK3</accession>
<dbReference type="OMA" id="SICEYAN"/>